<protein>
    <submittedName>
        <fullName evidence="2">Uncharacterized protein</fullName>
    </submittedName>
</protein>
<reference evidence="2" key="1">
    <citation type="submission" date="2019-03" db="EMBL/GenBank/DDBJ databases">
        <title>Long read genome sequence of the mycoparasitic Pythium oligandrum ATCC 38472 isolated from sugarbeet rhizosphere.</title>
        <authorList>
            <person name="Gaulin E."/>
        </authorList>
    </citation>
    <scope>NUCLEOTIDE SEQUENCE</scope>
    <source>
        <strain evidence="2">ATCC 38472_TT</strain>
    </source>
</reference>
<evidence type="ECO:0000313" key="2">
    <source>
        <dbReference type="EMBL" id="TMW55266.1"/>
    </source>
</evidence>
<dbReference type="AlphaFoldDB" id="A0A8K1C2I2"/>
<dbReference type="Proteomes" id="UP000794436">
    <property type="component" value="Unassembled WGS sequence"/>
</dbReference>
<evidence type="ECO:0000256" key="1">
    <source>
        <dbReference type="SAM" id="MobiDB-lite"/>
    </source>
</evidence>
<dbReference type="OrthoDB" id="114321at2759"/>
<comment type="caution">
    <text evidence="2">The sequence shown here is derived from an EMBL/GenBank/DDBJ whole genome shotgun (WGS) entry which is preliminary data.</text>
</comment>
<dbReference type="EMBL" id="SPLM01000148">
    <property type="protein sequence ID" value="TMW55266.1"/>
    <property type="molecule type" value="Genomic_DNA"/>
</dbReference>
<sequence length="135" mass="14906">MVAGKQHYSHASSTTRGTGACEIRSGMSVQDLKQLTAQRAQRQRMEFWEQQARNSPRQPMQHDWSPSSSTSSTSGSPMRNYGGYNGYSASRRSPSTSPSGSERMFVTYGGQIVSFMEGVVNVPQVDYFPESLSPL</sequence>
<organism evidence="2 3">
    <name type="scientific">Pythium oligandrum</name>
    <name type="common">Mycoparasitic fungus</name>
    <dbReference type="NCBI Taxonomy" id="41045"/>
    <lineage>
        <taxon>Eukaryota</taxon>
        <taxon>Sar</taxon>
        <taxon>Stramenopiles</taxon>
        <taxon>Oomycota</taxon>
        <taxon>Peronosporomycetes</taxon>
        <taxon>Pythiales</taxon>
        <taxon>Pythiaceae</taxon>
        <taxon>Pythium</taxon>
    </lineage>
</organism>
<accession>A0A8K1C2I2</accession>
<evidence type="ECO:0000313" key="3">
    <source>
        <dbReference type="Proteomes" id="UP000794436"/>
    </source>
</evidence>
<feature type="compositionally biased region" description="Low complexity" evidence="1">
    <location>
        <begin position="65"/>
        <end position="77"/>
    </location>
</feature>
<feature type="compositionally biased region" description="Low complexity" evidence="1">
    <location>
        <begin position="88"/>
        <end position="101"/>
    </location>
</feature>
<feature type="region of interest" description="Disordered" evidence="1">
    <location>
        <begin position="25"/>
        <end position="102"/>
    </location>
</feature>
<proteinExistence type="predicted"/>
<keyword evidence="3" id="KW-1185">Reference proteome</keyword>
<name>A0A8K1C2I2_PYTOL</name>
<feature type="compositionally biased region" description="Polar residues" evidence="1">
    <location>
        <begin position="27"/>
        <end position="40"/>
    </location>
</feature>
<gene>
    <name evidence="2" type="ORF">Poli38472_013157</name>
</gene>